<protein>
    <submittedName>
        <fullName evidence="7">Uncharacterized protein</fullName>
    </submittedName>
</protein>
<dbReference type="InterPro" id="IPR012480">
    <property type="entry name" value="Hepar_II_III_C"/>
</dbReference>
<name>A0A371J231_9FIRM</name>
<gene>
    <name evidence="7" type="ORF">CHL78_011780</name>
</gene>
<proteinExistence type="predicted"/>
<dbReference type="GO" id="GO:0042597">
    <property type="term" value="C:periplasmic space"/>
    <property type="evidence" value="ECO:0007669"/>
    <property type="project" value="UniProtKB-SubCell"/>
</dbReference>
<keyword evidence="8" id="KW-1185">Reference proteome</keyword>
<reference evidence="7 8" key="1">
    <citation type="journal article" date="2017" name="Genome Announc.">
        <title>Draft Genome Sequence of Romboutsia weinsteinii sp. nov. Strain CCRI-19649(T) Isolated from Surface Water.</title>
        <authorList>
            <person name="Maheux A.F."/>
            <person name="Boudreau D.K."/>
            <person name="Berube E."/>
            <person name="Boissinot M."/>
            <person name="Cantin P."/>
            <person name="Raymond F."/>
            <person name="Corbeil J."/>
            <person name="Omar R.F."/>
            <person name="Bergeron M.G."/>
        </authorList>
    </citation>
    <scope>NUCLEOTIDE SEQUENCE [LARGE SCALE GENOMIC DNA]</scope>
    <source>
        <strain evidence="7 8">CCRI-19649</strain>
    </source>
</reference>
<evidence type="ECO:0000256" key="1">
    <source>
        <dbReference type="ARBA" id="ARBA00004418"/>
    </source>
</evidence>
<evidence type="ECO:0000313" key="7">
    <source>
        <dbReference type="EMBL" id="RDY26871.1"/>
    </source>
</evidence>
<comment type="subcellular location">
    <subcellularLocation>
        <location evidence="1">Periplasm</location>
    </subcellularLocation>
</comment>
<dbReference type="RefSeq" id="WP_094366717.1">
    <property type="nucleotide sequence ID" value="NZ_NOJY02000019.1"/>
</dbReference>
<dbReference type="InterPro" id="IPR031680">
    <property type="entry name" value="Hepar_II_III_N"/>
</dbReference>
<evidence type="ECO:0000259" key="6">
    <source>
        <dbReference type="Pfam" id="PF16889"/>
    </source>
</evidence>
<sequence>MNNISIKYDFKSYLNLDIYTCVGEIDKIARYCKDNFQEEVNEVIRIADDVVNKTFKFEWKWDMERTYIPYTFEDEIIWDMIPNDDPEWIFMLNRHRYWVTLGQAYALTNDEKYARAFVEQLSHWIKIVRPIENTDKTTWRTIDTGIRCENWIKAYTYFQSSEYITQEFTHIFVKSLKEHMDYLHKNYKESGKLSNWGVLENHGLLVASIFLEKIIEEKDYLNISIDRLQEQINLQVMEDGMHWEQSPMYLNEVLHCYMDTLIVCKNNNIELPNDIVEKTKKLAYADFYMKKPNHTQVCQSDSDDTDLRDMITKAAYLYSDEVLKFGAYEEIDFESIWDLGYKSIKEYKSINTKAPDQASYAFEDSGNYYMRSGWGSDDNYMYFHCGTLGSGHGHADLLHVSIFANKEDYLIDSGRYTYIEGDAKREYLKSCRAHNTTTVDDTDFTIIDGSWGYKKVATPIKHPFITKDNFDYCEGSHLGYIDRGIFTNRKVLYIKPNIWILVDEFYGEGEHEYKQHFHFAHDVYLDEQKTICKGKNGRLTLHHLNILNRSIEKTPVSYNYNKLEEQDTLTTSCENNGFTSIITVITSQDYEEKNISVEKLEVKNCNDRLLDNFEAEAIKISTQNETYTVLVCHNEIFKGKKLLKVNNYDIYGKVVLITEKKGKITREVIKY</sequence>
<comment type="caution">
    <text evidence="7">The sequence shown here is derived from an EMBL/GenBank/DDBJ whole genome shotgun (WGS) entry which is preliminary data.</text>
</comment>
<dbReference type="AlphaFoldDB" id="A0A371J231"/>
<dbReference type="Proteomes" id="UP000215694">
    <property type="component" value="Unassembled WGS sequence"/>
</dbReference>
<dbReference type="Pfam" id="PF16889">
    <property type="entry name" value="Hepar_II_III_N"/>
    <property type="match status" value="1"/>
</dbReference>
<dbReference type="Pfam" id="PF07940">
    <property type="entry name" value="Hepar_II_III_C"/>
    <property type="match status" value="1"/>
</dbReference>
<organism evidence="7 8">
    <name type="scientific">Romboutsia weinsteinii</name>
    <dbReference type="NCBI Taxonomy" id="2020949"/>
    <lineage>
        <taxon>Bacteria</taxon>
        <taxon>Bacillati</taxon>
        <taxon>Bacillota</taxon>
        <taxon>Clostridia</taxon>
        <taxon>Peptostreptococcales</taxon>
        <taxon>Peptostreptococcaceae</taxon>
        <taxon>Romboutsia</taxon>
    </lineage>
</organism>
<evidence type="ECO:0000313" key="8">
    <source>
        <dbReference type="Proteomes" id="UP000215694"/>
    </source>
</evidence>
<dbReference type="EMBL" id="NOJY02000019">
    <property type="protein sequence ID" value="RDY26871.1"/>
    <property type="molecule type" value="Genomic_DNA"/>
</dbReference>
<dbReference type="SUPFAM" id="SSF48230">
    <property type="entry name" value="Chondroitin AC/alginate lyase"/>
    <property type="match status" value="1"/>
</dbReference>
<dbReference type="OrthoDB" id="7335480at2"/>
<accession>A0A371J231</accession>
<dbReference type="PANTHER" id="PTHR39210">
    <property type="entry name" value="HEPARIN-SULFATE LYASE"/>
    <property type="match status" value="1"/>
</dbReference>
<dbReference type="Gene3D" id="2.70.98.70">
    <property type="match status" value="1"/>
</dbReference>
<keyword evidence="2" id="KW-0732">Signal</keyword>
<evidence type="ECO:0000256" key="4">
    <source>
        <dbReference type="ARBA" id="ARBA00023239"/>
    </source>
</evidence>
<keyword evidence="4" id="KW-0456">Lyase</keyword>
<feature type="domain" description="Heparinase II/III-like C-terminal" evidence="5">
    <location>
        <begin position="357"/>
        <end position="561"/>
    </location>
</feature>
<evidence type="ECO:0000256" key="2">
    <source>
        <dbReference type="ARBA" id="ARBA00022729"/>
    </source>
</evidence>
<keyword evidence="3" id="KW-0574">Periplasm</keyword>
<dbReference type="GO" id="GO:0016829">
    <property type="term" value="F:lyase activity"/>
    <property type="evidence" value="ECO:0007669"/>
    <property type="project" value="UniProtKB-KW"/>
</dbReference>
<feature type="domain" description="Heparin-sulfate lyase N-terminal" evidence="6">
    <location>
        <begin position="42"/>
        <end position="320"/>
    </location>
</feature>
<dbReference type="InterPro" id="IPR008929">
    <property type="entry name" value="Chondroitin_lyas"/>
</dbReference>
<evidence type="ECO:0000259" key="5">
    <source>
        <dbReference type="Pfam" id="PF07940"/>
    </source>
</evidence>
<dbReference type="PANTHER" id="PTHR39210:SF1">
    <property type="entry name" value="HEPARIN-SULFATE LYASE"/>
    <property type="match status" value="1"/>
</dbReference>
<dbReference type="Gene3D" id="1.50.10.100">
    <property type="entry name" value="Chondroitin AC/alginate lyase"/>
    <property type="match status" value="1"/>
</dbReference>
<evidence type="ECO:0000256" key="3">
    <source>
        <dbReference type="ARBA" id="ARBA00022764"/>
    </source>
</evidence>